<feature type="compositionally biased region" description="Acidic residues" evidence="1">
    <location>
        <begin position="20"/>
        <end position="37"/>
    </location>
</feature>
<gene>
    <name evidence="2" type="ORF">PYE67_06690</name>
</gene>
<proteinExistence type="predicted"/>
<evidence type="ECO:0000313" key="2">
    <source>
        <dbReference type="EMBL" id="WGK84111.1"/>
    </source>
</evidence>
<dbReference type="Proteomes" id="UP001241226">
    <property type="component" value="Chromosome 1"/>
</dbReference>
<reference evidence="2 3" key="1">
    <citation type="submission" date="2022-02" db="EMBL/GenBank/DDBJ databases">
        <title>Emergence and expansion in Europe of a Vibrio aestuarianus clonal complex pathogenic for oysters.</title>
        <authorList>
            <person name="Mesnil A."/>
            <person name="Travers M.-A."/>
        </authorList>
    </citation>
    <scope>NUCLEOTIDE SEQUENCE [LARGE SCALE GENOMIC DNA]</scope>
    <source>
        <strain evidence="2 3">U17</strain>
    </source>
</reference>
<protein>
    <submittedName>
        <fullName evidence="2">DUF3306 domain-containing protein</fullName>
    </submittedName>
</protein>
<evidence type="ECO:0000256" key="1">
    <source>
        <dbReference type="SAM" id="MobiDB-lite"/>
    </source>
</evidence>
<name>A0ABD7YGP0_9VIBR</name>
<dbReference type="InterPro" id="IPR021735">
    <property type="entry name" value="DUF3306"/>
</dbReference>
<accession>A0ABD7YGP0</accession>
<dbReference type="RefSeq" id="WP_261926831.1">
    <property type="nucleotide sequence ID" value="NZ_CALYLG010000199.1"/>
</dbReference>
<dbReference type="Pfam" id="PF11748">
    <property type="entry name" value="DUF3306"/>
    <property type="match status" value="1"/>
</dbReference>
<feature type="region of interest" description="Disordered" evidence="1">
    <location>
        <begin position="1"/>
        <end position="37"/>
    </location>
</feature>
<dbReference type="AlphaFoldDB" id="A0ABD7YGP0"/>
<evidence type="ECO:0000313" key="3">
    <source>
        <dbReference type="Proteomes" id="UP001241226"/>
    </source>
</evidence>
<organism evidence="2 3">
    <name type="scientific">Vibrio aestuarianus</name>
    <dbReference type="NCBI Taxonomy" id="28171"/>
    <lineage>
        <taxon>Bacteria</taxon>
        <taxon>Pseudomonadati</taxon>
        <taxon>Pseudomonadota</taxon>
        <taxon>Gammaproteobacteria</taxon>
        <taxon>Vibrionales</taxon>
        <taxon>Vibrionaceae</taxon>
        <taxon>Vibrio</taxon>
    </lineage>
</organism>
<sequence>MPAETKGFLSRWSQRKLSEAEAEPEPESEIEPSGEESIDLCITQEEETASSDNENSIATLLTSTAEASVKKAALRQLFLNGDFSEIDMLDDYNQDFNQVSNLSTEAVAKLRDWMNEENEETNEENIADTENAAERDEIIVENAQQLTETKNTT</sequence>
<dbReference type="EMBL" id="CP118711">
    <property type="protein sequence ID" value="WGK84111.1"/>
    <property type="molecule type" value="Genomic_DNA"/>
</dbReference>